<feature type="compositionally biased region" description="Basic and acidic residues" evidence="6">
    <location>
        <begin position="405"/>
        <end position="414"/>
    </location>
</feature>
<evidence type="ECO:0000256" key="1">
    <source>
        <dbReference type="ARBA" id="ARBA00007664"/>
    </source>
</evidence>
<feature type="compositionally biased region" description="Acidic residues" evidence="6">
    <location>
        <begin position="546"/>
        <end position="560"/>
    </location>
</feature>
<evidence type="ECO:0000256" key="4">
    <source>
        <dbReference type="ARBA" id="ARBA00022825"/>
    </source>
</evidence>
<feature type="compositionally biased region" description="Basic and acidic residues" evidence="6">
    <location>
        <begin position="614"/>
        <end position="623"/>
    </location>
</feature>
<feature type="region of interest" description="Disordered" evidence="6">
    <location>
        <begin position="517"/>
        <end position="697"/>
    </location>
</feature>
<feature type="compositionally biased region" description="Low complexity" evidence="6">
    <location>
        <begin position="517"/>
        <end position="526"/>
    </location>
</feature>
<dbReference type="InterPro" id="IPR050430">
    <property type="entry name" value="Peptidase_S1"/>
</dbReference>
<dbReference type="PROSITE" id="PS50240">
    <property type="entry name" value="TRYPSIN_DOM"/>
    <property type="match status" value="1"/>
</dbReference>
<feature type="compositionally biased region" description="Polar residues" evidence="6">
    <location>
        <begin position="637"/>
        <end position="646"/>
    </location>
</feature>
<dbReference type="InterPro" id="IPR009003">
    <property type="entry name" value="Peptidase_S1_PA"/>
</dbReference>
<dbReference type="SUPFAM" id="SSF50494">
    <property type="entry name" value="Trypsin-like serine proteases"/>
    <property type="match status" value="1"/>
</dbReference>
<dbReference type="Pfam" id="PF00089">
    <property type="entry name" value="Trypsin"/>
    <property type="match status" value="1"/>
</dbReference>
<dbReference type="SMART" id="SM00020">
    <property type="entry name" value="Tryp_SPc"/>
    <property type="match status" value="1"/>
</dbReference>
<evidence type="ECO:0000256" key="3">
    <source>
        <dbReference type="ARBA" id="ARBA00022801"/>
    </source>
</evidence>
<protein>
    <recommendedName>
        <fullName evidence="7">Peptidase S1 domain-containing protein</fullName>
    </recommendedName>
</protein>
<reference evidence="8" key="1">
    <citation type="submission" date="2023-03" db="EMBL/GenBank/DDBJ databases">
        <title>Chromosome-level genomes of two armyworms, Mythimna separata and Mythimna loreyi, provide insights into the biosynthesis and reception of sex pheromones.</title>
        <authorList>
            <person name="Zhao H."/>
        </authorList>
    </citation>
    <scope>NUCLEOTIDE SEQUENCE</scope>
    <source>
        <strain evidence="8">BeijingLab</strain>
        <tissue evidence="8">Pupa</tissue>
    </source>
</reference>
<keyword evidence="5" id="KW-1015">Disulfide bond</keyword>
<dbReference type="PANTHER" id="PTHR24276:SF91">
    <property type="entry name" value="AT26814P-RELATED"/>
    <property type="match status" value="1"/>
</dbReference>
<keyword evidence="9" id="KW-1185">Reference proteome</keyword>
<dbReference type="PRINTS" id="PR00722">
    <property type="entry name" value="CHYMOTRYPSIN"/>
</dbReference>
<organism evidence="8 9">
    <name type="scientific">Mythimna separata</name>
    <name type="common">Oriental armyworm</name>
    <name type="synonym">Pseudaletia separata</name>
    <dbReference type="NCBI Taxonomy" id="271217"/>
    <lineage>
        <taxon>Eukaryota</taxon>
        <taxon>Metazoa</taxon>
        <taxon>Ecdysozoa</taxon>
        <taxon>Arthropoda</taxon>
        <taxon>Hexapoda</taxon>
        <taxon>Insecta</taxon>
        <taxon>Pterygota</taxon>
        <taxon>Neoptera</taxon>
        <taxon>Endopterygota</taxon>
        <taxon>Lepidoptera</taxon>
        <taxon>Glossata</taxon>
        <taxon>Ditrysia</taxon>
        <taxon>Noctuoidea</taxon>
        <taxon>Noctuidae</taxon>
        <taxon>Noctuinae</taxon>
        <taxon>Hadenini</taxon>
        <taxon>Mythimna</taxon>
    </lineage>
</organism>
<comment type="caution">
    <text evidence="8">The sequence shown here is derived from an EMBL/GenBank/DDBJ whole genome shotgun (WGS) entry which is preliminary data.</text>
</comment>
<dbReference type="InterPro" id="IPR001254">
    <property type="entry name" value="Trypsin_dom"/>
</dbReference>
<dbReference type="InterPro" id="IPR043504">
    <property type="entry name" value="Peptidase_S1_PA_chymotrypsin"/>
</dbReference>
<gene>
    <name evidence="8" type="ORF">PYW07_009306</name>
</gene>
<feature type="compositionally biased region" description="Basic and acidic residues" evidence="6">
    <location>
        <begin position="368"/>
        <end position="377"/>
    </location>
</feature>
<feature type="region of interest" description="Disordered" evidence="6">
    <location>
        <begin position="343"/>
        <end position="377"/>
    </location>
</feature>
<dbReference type="CDD" id="cd00190">
    <property type="entry name" value="Tryp_SPc"/>
    <property type="match status" value="1"/>
</dbReference>
<proteinExistence type="inferred from homology"/>
<evidence type="ECO:0000259" key="7">
    <source>
        <dbReference type="PROSITE" id="PS50240"/>
    </source>
</evidence>
<evidence type="ECO:0000256" key="6">
    <source>
        <dbReference type="SAM" id="MobiDB-lite"/>
    </source>
</evidence>
<dbReference type="GO" id="GO:0006508">
    <property type="term" value="P:proteolysis"/>
    <property type="evidence" value="ECO:0007669"/>
    <property type="project" value="UniProtKB-KW"/>
</dbReference>
<feature type="region of interest" description="Disordered" evidence="6">
    <location>
        <begin position="405"/>
        <end position="449"/>
    </location>
</feature>
<evidence type="ECO:0000256" key="5">
    <source>
        <dbReference type="ARBA" id="ARBA00023157"/>
    </source>
</evidence>
<dbReference type="InterPro" id="IPR001314">
    <property type="entry name" value="Peptidase_S1A"/>
</dbReference>
<dbReference type="AlphaFoldDB" id="A0AAD8DN62"/>
<dbReference type="EMBL" id="JARGEI010000023">
    <property type="protein sequence ID" value="KAJ8709940.1"/>
    <property type="molecule type" value="Genomic_DNA"/>
</dbReference>
<keyword evidence="4" id="KW-0720">Serine protease</keyword>
<evidence type="ECO:0000313" key="9">
    <source>
        <dbReference type="Proteomes" id="UP001231518"/>
    </source>
</evidence>
<dbReference type="Proteomes" id="UP001231518">
    <property type="component" value="Chromosome 23"/>
</dbReference>
<feature type="compositionally biased region" description="Basic and acidic residues" evidence="6">
    <location>
        <begin position="527"/>
        <end position="539"/>
    </location>
</feature>
<keyword evidence="3" id="KW-0378">Hydrolase</keyword>
<dbReference type="PANTHER" id="PTHR24276">
    <property type="entry name" value="POLYSERASE-RELATED"/>
    <property type="match status" value="1"/>
</dbReference>
<comment type="similarity">
    <text evidence="1">Belongs to the peptidase S1 family.</text>
</comment>
<feature type="compositionally biased region" description="Acidic residues" evidence="6">
    <location>
        <begin position="653"/>
        <end position="667"/>
    </location>
</feature>
<evidence type="ECO:0000313" key="8">
    <source>
        <dbReference type="EMBL" id="KAJ8709940.1"/>
    </source>
</evidence>
<name>A0AAD8DN62_MYTSE</name>
<feature type="domain" description="Peptidase S1" evidence="7">
    <location>
        <begin position="24"/>
        <end position="266"/>
    </location>
</feature>
<evidence type="ECO:0000256" key="2">
    <source>
        <dbReference type="ARBA" id="ARBA00022670"/>
    </source>
</evidence>
<dbReference type="Gene3D" id="2.40.10.10">
    <property type="entry name" value="Trypsin-like serine proteases"/>
    <property type="match status" value="1"/>
</dbReference>
<sequence length="713" mass="81332">MTGNDSDNNVLNSIESWQMSGRRIFSGIRSKIEVFPFMASVQFFNKFQCGGSIIKSDLVITSASCLQLAWNNRLYRENPLFLSVQVGSTLYERGGENIPVMQVHFHPSFNPKTLQHNLALMRLRRKLKFNKKRRSKVKKIDFDRNPWTLPENVGNIVIIGWGVKTFGANTVNLQKNRISYANLDYYPLKECQEIYTKEFVTDRNFCAGFFSKGGGACNHDAGGPGVISGILTGVISFGSPQCGSRDAPTVFTKLGYYTDWIEEIMELPYSTGHQATTQREVVFPMFSPPTFKKTTPFKITPIVFKDPIKDNRFSESLRTKDNMTNNKEPEFKDFLKTMFKKKKQKAQPQIQKEEQEKEFPSLLEETAEDVKEQEQEKEFDSLLEETNQGVKEEDKFEIEQTLRHKPKMKTEKGRKPLSKPKSKGKIETTIESLSQSKEADDDFADETTTIRPQTTLETVKVTSLLKHYTATSTPLNKHKDRNVTNVTFSSQEQDFDEAIENLIDNLNIDYILESQISSPKNSSSEKSSAKKSHEMRAKDQLSNNTESDESNLEIDEENIKEEESISVVDNEENQSDAIYSNENENEKRDSGGNVSDGEDSYSEKNYEEDINESNLDKTVETADRNQSVDSVQDDINDNNTNKQSEQVELIVNTDDEIKDLESDDGGETNEGSEGINDPTKELEQEHSSNSNSTERLLEMMEYEDLYKLLMRDT</sequence>
<accession>A0AAD8DN62</accession>
<dbReference type="GO" id="GO:0004252">
    <property type="term" value="F:serine-type endopeptidase activity"/>
    <property type="evidence" value="ECO:0007669"/>
    <property type="project" value="InterPro"/>
</dbReference>
<keyword evidence="2" id="KW-0645">Protease</keyword>